<organism evidence="3 4">
    <name type="scientific">Gracilariopsis chorda</name>
    <dbReference type="NCBI Taxonomy" id="448386"/>
    <lineage>
        <taxon>Eukaryota</taxon>
        <taxon>Rhodophyta</taxon>
        <taxon>Florideophyceae</taxon>
        <taxon>Rhodymeniophycidae</taxon>
        <taxon>Gracilariales</taxon>
        <taxon>Gracilariaceae</taxon>
        <taxon>Gracilariopsis</taxon>
    </lineage>
</organism>
<dbReference type="Pfam" id="PF01814">
    <property type="entry name" value="Hemerythrin"/>
    <property type="match status" value="1"/>
</dbReference>
<dbReference type="AlphaFoldDB" id="A0A2V3J5X1"/>
<dbReference type="Gene3D" id="1.20.120.520">
    <property type="entry name" value="nmb1532 protein domain like"/>
    <property type="match status" value="1"/>
</dbReference>
<dbReference type="STRING" id="448386.A0A2V3J5X1"/>
<evidence type="ECO:0000259" key="2">
    <source>
        <dbReference type="Pfam" id="PF01814"/>
    </source>
</evidence>
<comment type="caution">
    <text evidence="3">The sequence shown here is derived from an EMBL/GenBank/DDBJ whole genome shotgun (WGS) entry which is preliminary data.</text>
</comment>
<evidence type="ECO:0000313" key="4">
    <source>
        <dbReference type="Proteomes" id="UP000247409"/>
    </source>
</evidence>
<name>A0A2V3J5X1_9FLOR</name>
<feature type="domain" description="Hemerythrin-like" evidence="2">
    <location>
        <begin position="463"/>
        <end position="583"/>
    </location>
</feature>
<feature type="region of interest" description="Disordered" evidence="1">
    <location>
        <begin position="386"/>
        <end position="411"/>
    </location>
</feature>
<gene>
    <name evidence="3" type="ORF">BWQ96_00473</name>
</gene>
<protein>
    <recommendedName>
        <fullName evidence="2">Hemerythrin-like domain-containing protein</fullName>
    </recommendedName>
</protein>
<evidence type="ECO:0000256" key="1">
    <source>
        <dbReference type="SAM" id="MobiDB-lite"/>
    </source>
</evidence>
<proteinExistence type="predicted"/>
<keyword evidence="4" id="KW-1185">Reference proteome</keyword>
<dbReference type="EMBL" id="NBIV01000002">
    <property type="protein sequence ID" value="PXF49821.1"/>
    <property type="molecule type" value="Genomic_DNA"/>
</dbReference>
<dbReference type="Proteomes" id="UP000247409">
    <property type="component" value="Unassembled WGS sequence"/>
</dbReference>
<accession>A0A2V3J5X1</accession>
<dbReference type="CDD" id="cd12108">
    <property type="entry name" value="Hr-like"/>
    <property type="match status" value="1"/>
</dbReference>
<sequence>MVGNSVDHNGVQHGHFGWQPCGLTIVLKDGTQVLQCVADAENIYNLQVSLSRELAWDAAKHSWRWHKTWRVPDCLVTADTAALYGVGDLEAHLSVVCQGEKPHHLQDAGVQSLDRSQPYASLQLVDGRCRFSRLRLVGTTSTFGGRLFHFVVSIVRRDGDNITAIASVISTAFAVYSRKNADKKRKIVDREAMMAGRWSEGYSFVPFDPKELDRKFIKKAVNSEGVMVEKEITNSWEGLLAYFQAPNIRFKIRHPLFLAIRFSNVLIILRDSLRFPQESEEALRSFICSCGFPLNCKRDPAVKIGHGEFLPPWLIAFRNSAMKDCSPEILQKLSDLMKVVKGPALGFVPDDSLLPQRYSPTFDVGSLGQLYTKLYAIEFASNCDDKSNGNTESSAMAKRPKTKSEPMDADPVIGYHPCGTPIYAPDGSRVKSTVSHAGESSSSSRGPSQQMRTSFESYFISLHGELRMLLEKVVELVSQCVTDPLKADKETLRKAYEDFTEALSVHAYVEEQVMFKKLADRVPRVTESYSVDHWLEKGKMDEIANIMQEMEPQKIAELFLKISELAAVHKVHMDKEEYHLLPYFLDHFSDEEIIEMIRQSQETFHQYFASSNKPAQRRISLMNPRHQKAIERAMEAAGIALQPEDSTVDPPETINDRYFKENNDEVLQLIDEMYR</sequence>
<reference evidence="3 4" key="1">
    <citation type="journal article" date="2018" name="Mol. Biol. Evol.">
        <title>Analysis of the draft genome of the red seaweed Gracilariopsis chorda provides insights into genome size evolution in Rhodophyta.</title>
        <authorList>
            <person name="Lee J."/>
            <person name="Yang E.C."/>
            <person name="Graf L."/>
            <person name="Yang J.H."/>
            <person name="Qiu H."/>
            <person name="Zel Zion U."/>
            <person name="Chan C.X."/>
            <person name="Stephens T.G."/>
            <person name="Weber A.P.M."/>
            <person name="Boo G.H."/>
            <person name="Boo S.M."/>
            <person name="Kim K.M."/>
            <person name="Shin Y."/>
            <person name="Jung M."/>
            <person name="Lee S.J."/>
            <person name="Yim H.S."/>
            <person name="Lee J.H."/>
            <person name="Bhattacharya D."/>
            <person name="Yoon H.S."/>
        </authorList>
    </citation>
    <scope>NUCLEOTIDE SEQUENCE [LARGE SCALE GENOMIC DNA]</scope>
    <source>
        <strain evidence="3 4">SKKU-2015</strain>
        <tissue evidence="3">Whole body</tissue>
    </source>
</reference>
<dbReference type="InterPro" id="IPR012312">
    <property type="entry name" value="Hemerythrin-like"/>
</dbReference>
<feature type="compositionally biased region" description="Low complexity" evidence="1">
    <location>
        <begin position="432"/>
        <end position="448"/>
    </location>
</feature>
<evidence type="ECO:0000313" key="3">
    <source>
        <dbReference type="EMBL" id="PXF49821.1"/>
    </source>
</evidence>
<feature type="region of interest" description="Disordered" evidence="1">
    <location>
        <begin position="429"/>
        <end position="450"/>
    </location>
</feature>
<dbReference type="OrthoDB" id="1305at2759"/>